<evidence type="ECO:0000259" key="14">
    <source>
        <dbReference type="Pfam" id="PF20259"/>
    </source>
</evidence>
<comment type="subcellular location">
    <subcellularLocation>
        <location evidence="2">Mitochondrion</location>
    </subcellularLocation>
</comment>
<feature type="domain" description="tRNA-specific 2-thiouridylase MnmA-like central" evidence="14">
    <location>
        <begin position="215"/>
        <end position="277"/>
    </location>
</feature>
<keyword evidence="11" id="KW-1015">Disulfide bond</keyword>
<feature type="domain" description="tRNA-specific 2-thiouridylase MnmA-like C-terminal" evidence="13">
    <location>
        <begin position="290"/>
        <end position="365"/>
    </location>
</feature>
<reference evidence="16" key="3">
    <citation type="submission" date="2021-02" db="UniProtKB">
        <authorList>
            <consortium name="EnsemblMetazoa"/>
        </authorList>
    </citation>
    <scope>IDENTIFICATION</scope>
    <source>
        <strain evidence="16">USDA</strain>
    </source>
</reference>
<dbReference type="FunCoup" id="E0VUG5">
    <property type="interactions" value="1469"/>
</dbReference>
<organism>
    <name type="scientific">Pediculus humanus subsp. corporis</name>
    <name type="common">Body louse</name>
    <dbReference type="NCBI Taxonomy" id="121224"/>
    <lineage>
        <taxon>Eukaryota</taxon>
        <taxon>Metazoa</taxon>
        <taxon>Ecdysozoa</taxon>
        <taxon>Arthropoda</taxon>
        <taxon>Hexapoda</taxon>
        <taxon>Insecta</taxon>
        <taxon>Pterygota</taxon>
        <taxon>Neoptera</taxon>
        <taxon>Paraneoptera</taxon>
        <taxon>Psocodea</taxon>
        <taxon>Troctomorpha</taxon>
        <taxon>Phthiraptera</taxon>
        <taxon>Anoplura</taxon>
        <taxon>Pediculidae</taxon>
        <taxon>Pediculus</taxon>
    </lineage>
</organism>
<evidence type="ECO:0000256" key="3">
    <source>
        <dbReference type="ARBA" id="ARBA00006191"/>
    </source>
</evidence>
<evidence type="ECO:0000256" key="7">
    <source>
        <dbReference type="ARBA" id="ARBA00022694"/>
    </source>
</evidence>
<evidence type="ECO:0000313" key="16">
    <source>
        <dbReference type="EnsemblMetazoa" id="PHUM450610-PA"/>
    </source>
</evidence>
<dbReference type="GO" id="GO:0005524">
    <property type="term" value="F:ATP binding"/>
    <property type="evidence" value="ECO:0007669"/>
    <property type="project" value="UniProtKB-KW"/>
</dbReference>
<dbReference type="EMBL" id="AAZO01005492">
    <property type="status" value="NOT_ANNOTATED_CDS"/>
    <property type="molecule type" value="Genomic_DNA"/>
</dbReference>
<dbReference type="GO" id="GO:0005739">
    <property type="term" value="C:mitochondrion"/>
    <property type="evidence" value="ECO:0007669"/>
    <property type="project" value="UniProtKB-SubCell"/>
</dbReference>
<keyword evidence="15" id="KW-0489">Methyltransferase</keyword>
<dbReference type="PANTHER" id="PTHR11933:SF5">
    <property type="entry name" value="MITOCHONDRIAL TRNA-SPECIFIC 2-THIOURIDYLASE 1"/>
    <property type="match status" value="1"/>
</dbReference>
<name>E0VUG5_PEDHC</name>
<sequence length="401" mass="45747">MIHVKNVAVGISGGVDSAVAALLLKKRGYNVIGVYMKNWDLVDENGICSTSEDLEYAKYTCNQIDIPFHEVNFVKEYWNNVFVAFTKEYEDGYTPNPDILCNKYIKFNAFSNYAFKKLRADAIATGHYAKTSFGNFLENYKPQTKAKLLVAKDIIKDQTFFLSQIPQETLKKTIFPLGDLHKSEVKKIAEENDMKKLSRKPESMGICFIGSRNFQTFIDQYIKPKPGKFINMITGKEEGKHDGIHMWTVGQRCRIKGFSVPRFVVKKDPTTANIWVVAGTNHSLLYSYIFVTEKPYWIAEPPNNLYYGCKVHFKFQHVKSTTNCQVISIKNDNLLVIIDKPLRALTQGQYAVFYQENECLGSARITHVGPSLYSLGLTVPENYEEYAEKCNSETKSINTQL</sequence>
<evidence type="ECO:0000256" key="4">
    <source>
        <dbReference type="ARBA" id="ARBA00011953"/>
    </source>
</evidence>
<dbReference type="AlphaFoldDB" id="E0VUG5"/>
<dbReference type="CDD" id="cd01998">
    <property type="entry name" value="MnmA_TRMU-like"/>
    <property type="match status" value="1"/>
</dbReference>
<dbReference type="InterPro" id="IPR014729">
    <property type="entry name" value="Rossmann-like_a/b/a_fold"/>
</dbReference>
<keyword evidence="17" id="KW-1185">Reference proteome</keyword>
<protein>
    <recommendedName>
        <fullName evidence="4">tRNA-5-taurinomethyluridine 2-sulfurtransferase</fullName>
        <ecNumber evidence="4">2.8.1.14</ecNumber>
    </recommendedName>
</protein>
<evidence type="ECO:0000256" key="6">
    <source>
        <dbReference type="ARBA" id="ARBA00022679"/>
    </source>
</evidence>
<dbReference type="KEGG" id="phu:Phum_PHUM450610"/>
<comment type="function">
    <text evidence="1">Catalyzes the 2-thiolation of uridine at the wobble position (U34) of mitochondrial tRNA(Lys), tRNA(Glu) and tRNA(Gln). Required for the formation of 5-taurinomethyl-2-thiouridine (tm5s2U) of mitochondrial tRNA(Lys), tRNA(Glu), and tRNA(Gln) at the wobble position. ATP is required to activate the C2 atom of the wobble base.</text>
</comment>
<dbReference type="GO" id="GO:0032259">
    <property type="term" value="P:methylation"/>
    <property type="evidence" value="ECO:0007669"/>
    <property type="project" value="UniProtKB-KW"/>
</dbReference>
<dbReference type="EC" id="2.8.1.14" evidence="4"/>
<dbReference type="GeneID" id="8230041"/>
<dbReference type="RefSeq" id="XP_002429759.1">
    <property type="nucleotide sequence ID" value="XM_002429714.1"/>
</dbReference>
<keyword evidence="6 15" id="KW-0808">Transferase</keyword>
<dbReference type="Pfam" id="PF20258">
    <property type="entry name" value="tRNA_Me_trans_C"/>
    <property type="match status" value="1"/>
</dbReference>
<dbReference type="VEuPathDB" id="VectorBase:PHUM450610"/>
<evidence type="ECO:0000313" key="17">
    <source>
        <dbReference type="Proteomes" id="UP000009046"/>
    </source>
</evidence>
<dbReference type="OMA" id="PFYVWDL"/>
<dbReference type="InterPro" id="IPR046885">
    <property type="entry name" value="MnmA-like_C"/>
</dbReference>
<dbReference type="EnsemblMetazoa" id="PHUM450610-RA">
    <property type="protein sequence ID" value="PHUM450610-PA"/>
    <property type="gene ID" value="PHUM450610"/>
</dbReference>
<keyword evidence="10" id="KW-0694">RNA-binding</keyword>
<dbReference type="GO" id="GO:0008168">
    <property type="term" value="F:methyltransferase activity"/>
    <property type="evidence" value="ECO:0007669"/>
    <property type="project" value="UniProtKB-KW"/>
</dbReference>
<reference evidence="15" key="1">
    <citation type="submission" date="2007-04" db="EMBL/GenBank/DDBJ databases">
        <title>Annotation of Pediculus humanus corporis strain USDA.</title>
        <authorList>
            <person name="Kirkness E."/>
            <person name="Hannick L."/>
            <person name="Hass B."/>
            <person name="Bruggner R."/>
            <person name="Lawson D."/>
            <person name="Bidwell S."/>
            <person name="Joardar V."/>
            <person name="Caler E."/>
            <person name="Walenz B."/>
            <person name="Inman J."/>
            <person name="Schobel S."/>
            <person name="Galinsky K."/>
            <person name="Amedeo P."/>
            <person name="Strausberg R."/>
        </authorList>
    </citation>
    <scope>NUCLEOTIDE SEQUENCE</scope>
    <source>
        <strain evidence="15">USDA</strain>
    </source>
</reference>
<comment type="catalytic activity">
    <reaction evidence="12">
        <text>5-taurinomethyluridine(34) in tRNA + S-sulfanyl-L-cysteinyl-[protein] + AH2 + ATP = 5-taurinomethyl-2-thiouridine(34) in tRNA + L-cysteinyl-[protein] + A + AMP + diphosphate + H(+)</text>
        <dbReference type="Rhea" id="RHEA:47040"/>
        <dbReference type="Rhea" id="RHEA-COMP:10131"/>
        <dbReference type="Rhea" id="RHEA-COMP:11726"/>
        <dbReference type="Rhea" id="RHEA-COMP:11732"/>
        <dbReference type="Rhea" id="RHEA-COMP:11733"/>
        <dbReference type="ChEBI" id="CHEBI:13193"/>
        <dbReference type="ChEBI" id="CHEBI:15378"/>
        <dbReference type="ChEBI" id="CHEBI:17499"/>
        <dbReference type="ChEBI" id="CHEBI:29950"/>
        <dbReference type="ChEBI" id="CHEBI:30616"/>
        <dbReference type="ChEBI" id="CHEBI:33019"/>
        <dbReference type="ChEBI" id="CHEBI:61963"/>
        <dbReference type="ChEBI" id="CHEBI:87171"/>
        <dbReference type="ChEBI" id="CHEBI:87172"/>
        <dbReference type="ChEBI" id="CHEBI:456215"/>
        <dbReference type="EC" id="2.8.1.14"/>
    </reaction>
</comment>
<dbReference type="GO" id="GO:0000049">
    <property type="term" value="F:tRNA binding"/>
    <property type="evidence" value="ECO:0007669"/>
    <property type="project" value="UniProtKB-KW"/>
</dbReference>
<dbReference type="HAMAP" id="MF_00144">
    <property type="entry name" value="tRNA_thiouridyl_MnmA"/>
    <property type="match status" value="1"/>
</dbReference>
<dbReference type="InterPro" id="IPR004506">
    <property type="entry name" value="MnmA-like"/>
</dbReference>
<gene>
    <name evidence="16" type="primary">8230041</name>
    <name evidence="15" type="ORF">Phum_PHUM450610</name>
</gene>
<dbReference type="eggNOG" id="KOG2805">
    <property type="taxonomic scope" value="Eukaryota"/>
</dbReference>
<dbReference type="InParanoid" id="E0VUG5"/>
<evidence type="ECO:0000256" key="8">
    <source>
        <dbReference type="ARBA" id="ARBA00022741"/>
    </source>
</evidence>
<dbReference type="HOGENOM" id="CLU_035188_1_1_1"/>
<evidence type="ECO:0000256" key="12">
    <source>
        <dbReference type="ARBA" id="ARBA00049564"/>
    </source>
</evidence>
<comment type="similarity">
    <text evidence="3">Belongs to the MnmA/TRMU family.</text>
</comment>
<evidence type="ECO:0000256" key="2">
    <source>
        <dbReference type="ARBA" id="ARBA00004173"/>
    </source>
</evidence>
<keyword evidence="9" id="KW-0067">ATP-binding</keyword>
<dbReference type="FunFam" id="2.30.30.280:FF:000001">
    <property type="entry name" value="tRNA-specific 2-thiouridylase MnmA"/>
    <property type="match status" value="1"/>
</dbReference>
<evidence type="ECO:0000256" key="10">
    <source>
        <dbReference type="ARBA" id="ARBA00022884"/>
    </source>
</evidence>
<dbReference type="NCBIfam" id="NF001138">
    <property type="entry name" value="PRK00143.1"/>
    <property type="match status" value="1"/>
</dbReference>
<dbReference type="Gene3D" id="2.30.30.280">
    <property type="entry name" value="Adenine nucleotide alpha hydrolases-like domains"/>
    <property type="match status" value="1"/>
</dbReference>
<proteinExistence type="inferred from homology"/>
<dbReference type="NCBIfam" id="TIGR00420">
    <property type="entry name" value="trmU"/>
    <property type="match status" value="1"/>
</dbReference>
<evidence type="ECO:0000313" key="15">
    <source>
        <dbReference type="EMBL" id="EEB17021.1"/>
    </source>
</evidence>
<dbReference type="Pfam" id="PF20259">
    <property type="entry name" value="tRNA_Me_trans_M"/>
    <property type="match status" value="1"/>
</dbReference>
<dbReference type="SUPFAM" id="SSF52402">
    <property type="entry name" value="Adenine nucleotide alpha hydrolases-like"/>
    <property type="match status" value="1"/>
</dbReference>
<evidence type="ECO:0000259" key="13">
    <source>
        <dbReference type="Pfam" id="PF20258"/>
    </source>
</evidence>
<dbReference type="GO" id="GO:0002143">
    <property type="term" value="P:tRNA wobble position uridine thiolation"/>
    <property type="evidence" value="ECO:0007669"/>
    <property type="project" value="TreeGrafter"/>
</dbReference>
<reference evidence="15" key="2">
    <citation type="submission" date="2007-04" db="EMBL/GenBank/DDBJ databases">
        <title>The genome of the human body louse.</title>
        <authorList>
            <consortium name="The Human Body Louse Genome Consortium"/>
            <person name="Kirkness E."/>
            <person name="Walenz B."/>
            <person name="Hass B."/>
            <person name="Bruggner R."/>
            <person name="Strausberg R."/>
        </authorList>
    </citation>
    <scope>NUCLEOTIDE SEQUENCE</scope>
    <source>
        <strain evidence="15">USDA</strain>
    </source>
</reference>
<dbReference type="Pfam" id="PF03054">
    <property type="entry name" value="tRNA_Me_trans"/>
    <property type="match status" value="1"/>
</dbReference>
<dbReference type="STRING" id="121224.E0VUG5"/>
<dbReference type="Gene3D" id="3.40.50.620">
    <property type="entry name" value="HUPs"/>
    <property type="match status" value="1"/>
</dbReference>
<dbReference type="InterPro" id="IPR023382">
    <property type="entry name" value="MnmA-like_central_sf"/>
</dbReference>
<dbReference type="InterPro" id="IPR046884">
    <property type="entry name" value="MnmA-like_central"/>
</dbReference>
<evidence type="ECO:0000256" key="11">
    <source>
        <dbReference type="ARBA" id="ARBA00023157"/>
    </source>
</evidence>
<evidence type="ECO:0000256" key="1">
    <source>
        <dbReference type="ARBA" id="ARBA00003986"/>
    </source>
</evidence>
<keyword evidence="7" id="KW-0819">tRNA processing</keyword>
<dbReference type="OrthoDB" id="3685at2759"/>
<evidence type="ECO:0000256" key="5">
    <source>
        <dbReference type="ARBA" id="ARBA00022555"/>
    </source>
</evidence>
<dbReference type="EMBL" id="DS235786">
    <property type="protein sequence ID" value="EEB17021.1"/>
    <property type="molecule type" value="Genomic_DNA"/>
</dbReference>
<dbReference type="Proteomes" id="UP000009046">
    <property type="component" value="Unassembled WGS sequence"/>
</dbReference>
<dbReference type="Gene3D" id="2.40.30.10">
    <property type="entry name" value="Translation factors"/>
    <property type="match status" value="1"/>
</dbReference>
<dbReference type="GO" id="GO:0061708">
    <property type="term" value="F:tRNA-5-taurinomethyluridine 2-sulfurtransferase"/>
    <property type="evidence" value="ECO:0007669"/>
    <property type="project" value="UniProtKB-EC"/>
</dbReference>
<keyword evidence="5" id="KW-0820">tRNA-binding</keyword>
<accession>E0VUG5</accession>
<evidence type="ECO:0000256" key="9">
    <source>
        <dbReference type="ARBA" id="ARBA00022840"/>
    </source>
</evidence>
<keyword evidence="8" id="KW-0547">Nucleotide-binding</keyword>
<dbReference type="CTD" id="8230041"/>
<dbReference type="PANTHER" id="PTHR11933">
    <property type="entry name" value="TRNA 5-METHYLAMINOMETHYL-2-THIOURIDYLATE -METHYLTRANSFERASE"/>
    <property type="match status" value="1"/>
</dbReference>
<dbReference type="FunFam" id="3.40.50.620:FF:000104">
    <property type="entry name" value="Mitochondrial tRNA-specific 2-thiouridylase 1"/>
    <property type="match status" value="1"/>
</dbReference>